<dbReference type="EMBL" id="PNCI01000010">
    <property type="protein sequence ID" value="TMP30823.1"/>
    <property type="molecule type" value="Genomic_DNA"/>
</dbReference>
<sequence length="66" mass="7226">MVTLETEQTSKACIAITSYYFFKITSAGINPAGLLRIQSYKLLQLLALIAAANPLASRQLLKIKVI</sequence>
<name>A0A5S3WQ28_9GAMM</name>
<evidence type="ECO:0000313" key="2">
    <source>
        <dbReference type="Proteomes" id="UP000310249"/>
    </source>
</evidence>
<proteinExistence type="predicted"/>
<evidence type="ECO:0000313" key="1">
    <source>
        <dbReference type="EMBL" id="TMP30823.1"/>
    </source>
</evidence>
<gene>
    <name evidence="1" type="ORF">CWB99_05675</name>
</gene>
<accession>A0A5S3WQ28</accession>
<comment type="caution">
    <text evidence="1">The sequence shown here is derived from an EMBL/GenBank/DDBJ whole genome shotgun (WGS) entry which is preliminary data.</text>
</comment>
<organism evidence="1 2">
    <name type="scientific">Pseudoalteromonas rubra</name>
    <dbReference type="NCBI Taxonomy" id="43658"/>
    <lineage>
        <taxon>Bacteria</taxon>
        <taxon>Pseudomonadati</taxon>
        <taxon>Pseudomonadota</taxon>
        <taxon>Gammaproteobacteria</taxon>
        <taxon>Alteromonadales</taxon>
        <taxon>Pseudoalteromonadaceae</taxon>
        <taxon>Pseudoalteromonas</taxon>
    </lineage>
</organism>
<dbReference type="AlphaFoldDB" id="A0A5S3WQ28"/>
<reference evidence="2" key="2">
    <citation type="submission" date="2019-06" db="EMBL/GenBank/DDBJ databases">
        <title>Co-occurence of chitin degradation, pigmentation and bioactivity in marine Pseudoalteromonas.</title>
        <authorList>
            <person name="Sonnenschein E.C."/>
            <person name="Bech P.K."/>
        </authorList>
    </citation>
    <scope>NUCLEOTIDE SEQUENCE [LARGE SCALE GENOMIC DNA]</scope>
    <source>
        <strain evidence="2">S2676</strain>
    </source>
</reference>
<protein>
    <submittedName>
        <fullName evidence="1">Uncharacterized protein</fullName>
    </submittedName>
</protein>
<dbReference type="Proteomes" id="UP000310249">
    <property type="component" value="Unassembled WGS sequence"/>
</dbReference>
<reference evidence="1 2" key="1">
    <citation type="submission" date="2018-01" db="EMBL/GenBank/DDBJ databases">
        <authorList>
            <person name="Paulsen S."/>
            <person name="Gram L.K."/>
        </authorList>
    </citation>
    <scope>NUCLEOTIDE SEQUENCE [LARGE SCALE GENOMIC DNA]</scope>
    <source>
        <strain evidence="1 2">S2676</strain>
    </source>
</reference>